<dbReference type="CDD" id="cd12810">
    <property type="entry name" value="Esterase_713_like-3"/>
    <property type="match status" value="1"/>
</dbReference>
<reference evidence="1 2" key="1">
    <citation type="submission" date="2014-08" db="EMBL/GenBank/DDBJ databases">
        <authorList>
            <person name="Wibberg D."/>
        </authorList>
    </citation>
    <scope>NUCLEOTIDE SEQUENCE [LARGE SCALE GENOMIC DNA]</scope>
    <source>
        <strain evidence="2">ING2-E5B</strain>
    </source>
</reference>
<accession>A0A098C1B9</accession>
<dbReference type="OrthoDB" id="256394at2"/>
<name>A0A098C1B9_9BACT</name>
<dbReference type="KEGG" id="pbt:ING2E5B_1978"/>
<dbReference type="STRING" id="1562970.ING2E5B_1978"/>
<gene>
    <name evidence="1" type="ORF">ING2E5B_1978</name>
</gene>
<dbReference type="PATRIC" id="fig|1562970.3.peg.1955"/>
<sequence>MIPKKNVVTVIFWTFCFIFLISGCTQKYNDKSNELLIIKEQGSFAVGGSVITSPGEFNPYTRTPEGQTFHGDHAYVFYQIPDKARKLPLVLWHGFGQFSKTWETTPDGRDGFQNIFLKRKFGVYLIDQPRRGNAGRSMAEATILPTTDEQEWFSTFRLGVWPDFFEGVQFDKSDETLNQYFRQMTPNIGAFDVEVITSAVSELFNKIGEGILVTHSQAGGFGWLTAIKNNNIRAIASYEPGSGFLFPEDEVPAPIQSSAGPLSANGVPMGEFMKLTKIPIIIYYGDFIPEQPSDNPGIDGWRARLEMAKLWRDTVNKYGGDVTLIHLPEIGIKGNTHFPFSDLNNVEIADLLSEWLTKKGLDK</sequence>
<dbReference type="HOGENOM" id="CLU_038297_2_0_10"/>
<dbReference type="AlphaFoldDB" id="A0A098C1B9"/>
<dbReference type="InterPro" id="IPR029058">
    <property type="entry name" value="AB_hydrolase_fold"/>
</dbReference>
<organism evidence="1 2">
    <name type="scientific">Fermentimonas caenicola</name>
    <dbReference type="NCBI Taxonomy" id="1562970"/>
    <lineage>
        <taxon>Bacteria</taxon>
        <taxon>Pseudomonadati</taxon>
        <taxon>Bacteroidota</taxon>
        <taxon>Bacteroidia</taxon>
        <taxon>Bacteroidales</taxon>
        <taxon>Dysgonomonadaceae</taxon>
        <taxon>Fermentimonas</taxon>
    </lineage>
</organism>
<dbReference type="Proteomes" id="UP000032417">
    <property type="component" value="Chromosome 1"/>
</dbReference>
<dbReference type="PANTHER" id="PTHR43194">
    <property type="entry name" value="HYDROLASE ALPHA/BETA FOLD FAMILY"/>
    <property type="match status" value="1"/>
</dbReference>
<dbReference type="PANTHER" id="PTHR43194:SF4">
    <property type="entry name" value="AB HYDROLASE-1 DOMAIN-CONTAINING PROTEIN"/>
    <property type="match status" value="1"/>
</dbReference>
<evidence type="ECO:0000313" key="1">
    <source>
        <dbReference type="EMBL" id="CEA16710.1"/>
    </source>
</evidence>
<keyword evidence="2" id="KW-1185">Reference proteome</keyword>
<dbReference type="SUPFAM" id="SSF53474">
    <property type="entry name" value="alpha/beta-Hydrolases"/>
    <property type="match status" value="1"/>
</dbReference>
<protein>
    <recommendedName>
        <fullName evidence="3">AB hydrolase-1 domain-containing protein</fullName>
    </recommendedName>
</protein>
<evidence type="ECO:0000313" key="2">
    <source>
        <dbReference type="Proteomes" id="UP000032417"/>
    </source>
</evidence>
<dbReference type="InterPro" id="IPR050228">
    <property type="entry name" value="Carboxylesterase_BioH"/>
</dbReference>
<dbReference type="EMBL" id="LN515532">
    <property type="protein sequence ID" value="CEA16710.1"/>
    <property type="molecule type" value="Genomic_DNA"/>
</dbReference>
<proteinExistence type="predicted"/>
<evidence type="ECO:0008006" key="3">
    <source>
        <dbReference type="Google" id="ProtNLM"/>
    </source>
</evidence>
<dbReference type="Gene3D" id="3.40.50.1820">
    <property type="entry name" value="alpha/beta hydrolase"/>
    <property type="match status" value="1"/>
</dbReference>
<dbReference type="PROSITE" id="PS51257">
    <property type="entry name" value="PROKAR_LIPOPROTEIN"/>
    <property type="match status" value="1"/>
</dbReference>